<dbReference type="SMART" id="SM01103">
    <property type="entry name" value="CRS1_YhbY"/>
    <property type="match status" value="1"/>
</dbReference>
<evidence type="ECO:0000256" key="2">
    <source>
        <dbReference type="PROSITE-ProRule" id="PRU00626"/>
    </source>
</evidence>
<dbReference type="NCBIfam" id="TIGR00253">
    <property type="entry name" value="RNA_bind_YhbY"/>
    <property type="match status" value="1"/>
</dbReference>
<accession>F0F2Z0</accession>
<dbReference type="AlphaFoldDB" id="F0F2Z0"/>
<keyword evidence="5" id="KW-1185">Reference proteome</keyword>
<dbReference type="GO" id="GO:0003723">
    <property type="term" value="F:RNA binding"/>
    <property type="evidence" value="ECO:0007669"/>
    <property type="project" value="UniProtKB-UniRule"/>
</dbReference>
<dbReference type="InterPro" id="IPR017924">
    <property type="entry name" value="RNA-binding_YhbY"/>
</dbReference>
<dbReference type="Gene3D" id="3.30.110.60">
    <property type="entry name" value="YhbY-like"/>
    <property type="match status" value="1"/>
</dbReference>
<dbReference type="Pfam" id="PF01985">
    <property type="entry name" value="CRS1_YhbY"/>
    <property type="match status" value="1"/>
</dbReference>
<feature type="domain" description="CRM" evidence="3">
    <location>
        <begin position="35"/>
        <end position="131"/>
    </location>
</feature>
<dbReference type="PROSITE" id="PS51295">
    <property type="entry name" value="CRM"/>
    <property type="match status" value="1"/>
</dbReference>
<keyword evidence="1 2" id="KW-0694">RNA-binding</keyword>
<dbReference type="PANTHER" id="PTHR40065:SF3">
    <property type="entry name" value="RNA-BINDING PROTEIN YHBY"/>
    <property type="match status" value="1"/>
</dbReference>
<gene>
    <name evidence="4" type="primary">yhbY</name>
    <name evidence="4" type="ORF">HMPREF9098_2475</name>
</gene>
<name>F0F2Z0_9NEIS</name>
<evidence type="ECO:0000313" key="4">
    <source>
        <dbReference type="EMBL" id="EGC16152.1"/>
    </source>
</evidence>
<evidence type="ECO:0000313" key="5">
    <source>
        <dbReference type="Proteomes" id="UP000004088"/>
    </source>
</evidence>
<organism evidence="4 5">
    <name type="scientific">Kingella denitrificans ATCC 33394</name>
    <dbReference type="NCBI Taxonomy" id="888741"/>
    <lineage>
        <taxon>Bacteria</taxon>
        <taxon>Pseudomonadati</taxon>
        <taxon>Pseudomonadota</taxon>
        <taxon>Betaproteobacteria</taxon>
        <taxon>Neisseriales</taxon>
        <taxon>Neisseriaceae</taxon>
        <taxon>Kingella</taxon>
    </lineage>
</organism>
<dbReference type="InterPro" id="IPR001890">
    <property type="entry name" value="RNA-binding_CRM"/>
</dbReference>
<dbReference type="Proteomes" id="UP000004088">
    <property type="component" value="Unassembled WGS sequence"/>
</dbReference>
<evidence type="ECO:0000259" key="3">
    <source>
        <dbReference type="PROSITE" id="PS51295"/>
    </source>
</evidence>
<dbReference type="InterPro" id="IPR051925">
    <property type="entry name" value="RNA-binding_domain"/>
</dbReference>
<dbReference type="SUPFAM" id="SSF75471">
    <property type="entry name" value="YhbY-like"/>
    <property type="match status" value="1"/>
</dbReference>
<proteinExistence type="predicted"/>
<sequence>MPLKAACTCTEGGFSRTIAIFVSRGNCLKMSNTEPLLTKQEITELKARAHHLNPVVMVGQKGLTDAVIAETRQALHAHELIKVRVFGDDRMERIAICEALCAATGAQLVQHIGKLLVLFRRRTEDDADTAQ</sequence>
<reference evidence="4 5" key="1">
    <citation type="submission" date="2011-01" db="EMBL/GenBank/DDBJ databases">
        <authorList>
            <person name="Muzny D."/>
            <person name="Qin X."/>
            <person name="Deng J."/>
            <person name="Jiang H."/>
            <person name="Liu Y."/>
            <person name="Qu J."/>
            <person name="Song X.-Z."/>
            <person name="Zhang L."/>
            <person name="Thornton R."/>
            <person name="Coyle M."/>
            <person name="Francisco L."/>
            <person name="Jackson L."/>
            <person name="Javaid M."/>
            <person name="Korchina V."/>
            <person name="Kovar C."/>
            <person name="Mata R."/>
            <person name="Mathew T."/>
            <person name="Ngo R."/>
            <person name="Nguyen L."/>
            <person name="Nguyen N."/>
            <person name="Okwuonu G."/>
            <person name="Ongeri F."/>
            <person name="Pham C."/>
            <person name="Simmons D."/>
            <person name="Wilczek-Boney K."/>
            <person name="Hale W."/>
            <person name="Jakkamsetti A."/>
            <person name="Pham P."/>
            <person name="Ruth R."/>
            <person name="San Lucas F."/>
            <person name="Warren J."/>
            <person name="Zhang J."/>
            <person name="Zhao Z."/>
            <person name="Zhou C."/>
            <person name="Zhu D."/>
            <person name="Lee S."/>
            <person name="Bess C."/>
            <person name="Blankenburg K."/>
            <person name="Forbes L."/>
            <person name="Fu Q."/>
            <person name="Gubbala S."/>
            <person name="Hirani K."/>
            <person name="Jayaseelan J.C."/>
            <person name="Lara F."/>
            <person name="Munidasa M."/>
            <person name="Palculict T."/>
            <person name="Patil S."/>
            <person name="Pu L.-L."/>
            <person name="Saada N."/>
            <person name="Tang L."/>
            <person name="Weissenberger G."/>
            <person name="Zhu Y."/>
            <person name="Hemphill L."/>
            <person name="Shang Y."/>
            <person name="Youmans B."/>
            <person name="Ayvaz T."/>
            <person name="Ross M."/>
            <person name="Santibanez J."/>
            <person name="Aqrawi P."/>
            <person name="Gross S."/>
            <person name="Joshi V."/>
            <person name="Fowler G."/>
            <person name="Nazareth L."/>
            <person name="Reid J."/>
            <person name="Worley K."/>
            <person name="Petrosino J."/>
            <person name="Highlander S."/>
            <person name="Gibbs R."/>
        </authorList>
    </citation>
    <scope>NUCLEOTIDE SEQUENCE [LARGE SCALE GENOMIC DNA]</scope>
    <source>
        <strain evidence="4 5">ATCC 33394</strain>
    </source>
</reference>
<dbReference type="InterPro" id="IPR035920">
    <property type="entry name" value="YhbY-like_sf"/>
</dbReference>
<dbReference type="EMBL" id="AEWV01000046">
    <property type="protein sequence ID" value="EGC16152.1"/>
    <property type="molecule type" value="Genomic_DNA"/>
</dbReference>
<dbReference type="HOGENOM" id="CLU_095994_2_1_4"/>
<comment type="caution">
    <text evidence="4">The sequence shown here is derived from an EMBL/GenBank/DDBJ whole genome shotgun (WGS) entry which is preliminary data.</text>
</comment>
<dbReference type="STRING" id="888741.HMPREF9098_2475"/>
<protein>
    <submittedName>
        <fullName evidence="4">RNA-binding protein, YhbY family</fullName>
    </submittedName>
</protein>
<evidence type="ECO:0000256" key="1">
    <source>
        <dbReference type="ARBA" id="ARBA00022884"/>
    </source>
</evidence>
<dbReference type="PANTHER" id="PTHR40065">
    <property type="entry name" value="RNA-BINDING PROTEIN YHBY"/>
    <property type="match status" value="1"/>
</dbReference>